<name>A0AC61MPW8_9FIRM</name>
<gene>
    <name evidence="1" type="ORF">JFY71_10080</name>
</gene>
<evidence type="ECO:0000313" key="2">
    <source>
        <dbReference type="Proteomes" id="UP000595814"/>
    </source>
</evidence>
<evidence type="ECO:0000313" key="1">
    <source>
        <dbReference type="EMBL" id="QQK07627.1"/>
    </source>
</evidence>
<accession>A0AC61MPW8</accession>
<keyword evidence="1" id="KW-0548">Nucleotidyltransferase</keyword>
<keyword evidence="1" id="KW-0808">Transferase</keyword>
<sequence length="312" mass="36372">MKIIKVSEDMIVKDNIVFGLGNFDGIHRGHRFLIERVKEISTNYKYKSGILLFTQHTKDILNPNNPTPKLTSTNDKIDILSKLNIDYVFLINFRTISNLLPSEFITLLINQLNCKGIVVGNDYRFGKKAAGDINLLKELCYENKIILNIIDTIKDKNINIKSTNIRKYINEGMIIEANKLLGRNYFITGNVIHGEKRGRELGFPTANMINDYNYVLPREGVYYTKTTIISKNSEKKYDSLSFIGNNITFNEFDKKIETFIFDFSHNIYGEIIRVEFIDFIRQNFKFNSKLELINQMNKDVEFVKNYNKNLHF</sequence>
<dbReference type="EC" id="2.7.1.26" evidence="1"/>
<proteinExistence type="predicted"/>
<keyword evidence="1" id="KW-0418">Kinase</keyword>
<dbReference type="EMBL" id="CP066744">
    <property type="protein sequence ID" value="QQK07627.1"/>
    <property type="molecule type" value="Genomic_DNA"/>
</dbReference>
<keyword evidence="2" id="KW-1185">Reference proteome</keyword>
<organism evidence="1 2">
    <name type="scientific">Miniphocaeibacter halophilus</name>
    <dbReference type="NCBI Taxonomy" id="2931922"/>
    <lineage>
        <taxon>Bacteria</taxon>
        <taxon>Bacillati</taxon>
        <taxon>Bacillota</taxon>
        <taxon>Tissierellia</taxon>
        <taxon>Tissierellales</taxon>
        <taxon>Peptoniphilaceae</taxon>
        <taxon>Miniphocaeibacter</taxon>
    </lineage>
</organism>
<dbReference type="EC" id="2.7.7.2" evidence="1"/>
<protein>
    <submittedName>
        <fullName evidence="1">Bifunctional riboflavin kinase/FAD synthetase</fullName>
        <ecNumber evidence="1">2.7.1.26</ecNumber>
        <ecNumber evidence="1">2.7.7.2</ecNumber>
    </submittedName>
</protein>
<reference evidence="1 2" key="1">
    <citation type="journal article" date="2022" name="Int. J. Syst. Evol. Microbiol.">
        <title>Miniphocaeibacter halophilus sp. nov., an ammonium-tolerant acetate-producing bacterium isolated from a biogas system.</title>
        <authorList>
            <person name="Schnurer A."/>
            <person name="Singh A."/>
            <person name="Bi S."/>
            <person name="Qiao W."/>
            <person name="Westerholm M."/>
        </authorList>
    </citation>
    <scope>NUCLEOTIDE SEQUENCE [LARGE SCALE GENOMIC DNA]</scope>
    <source>
        <strain evidence="1 2">AMB_01</strain>
    </source>
</reference>
<dbReference type="Proteomes" id="UP000595814">
    <property type="component" value="Chromosome"/>
</dbReference>